<keyword evidence="4" id="KW-0560">Oxidoreductase</keyword>
<dbReference type="Proteomes" id="UP000230859">
    <property type="component" value="Unassembled WGS sequence"/>
</dbReference>
<evidence type="ECO:0000313" key="10">
    <source>
        <dbReference type="Proteomes" id="UP000230859"/>
    </source>
</evidence>
<feature type="domain" description="Nitrite/Sulfite reductase ferredoxin-like" evidence="8">
    <location>
        <begin position="45"/>
        <end position="108"/>
    </location>
</feature>
<proteinExistence type="predicted"/>
<dbReference type="PANTHER" id="PTHR32439:SF9">
    <property type="entry name" value="BLR3264 PROTEIN"/>
    <property type="match status" value="1"/>
</dbReference>
<dbReference type="EMBL" id="PCVY01000062">
    <property type="protein sequence ID" value="PIQ85746.1"/>
    <property type="molecule type" value="Genomic_DNA"/>
</dbReference>
<dbReference type="GO" id="GO:0051539">
    <property type="term" value="F:4 iron, 4 sulfur cluster binding"/>
    <property type="evidence" value="ECO:0007669"/>
    <property type="project" value="UniProtKB-KW"/>
</dbReference>
<dbReference type="SUPFAM" id="SSF55124">
    <property type="entry name" value="Nitrite/Sulfite reductase N-terminal domain-like"/>
    <property type="match status" value="2"/>
</dbReference>
<dbReference type="Pfam" id="PF01077">
    <property type="entry name" value="NIR_SIR"/>
    <property type="match status" value="2"/>
</dbReference>
<dbReference type="InterPro" id="IPR036136">
    <property type="entry name" value="Nit/Sulf_reduc_fer-like_dom_sf"/>
</dbReference>
<dbReference type="InterPro" id="IPR051329">
    <property type="entry name" value="NIR_SIR_4Fe-4S"/>
</dbReference>
<keyword evidence="2" id="KW-0349">Heme</keyword>
<dbReference type="Gene3D" id="3.90.480.10">
    <property type="entry name" value="Sulfite Reductase Hemoprotein,Domain 2"/>
    <property type="match status" value="1"/>
</dbReference>
<dbReference type="InterPro" id="IPR006067">
    <property type="entry name" value="NO2/SO3_Rdtase_4Fe4S_dom"/>
</dbReference>
<dbReference type="GO" id="GO:0016491">
    <property type="term" value="F:oxidoreductase activity"/>
    <property type="evidence" value="ECO:0007669"/>
    <property type="project" value="UniProtKB-KW"/>
</dbReference>
<sequence>MFNLTMPEEIKAFEQMLIKLERGEISMDDFKKFRLNNGTYGIRNSDDTHMMRIKCPLGVVNSDQLEAVAEVTEKFAPPKLAHVTTRQAFQIHRVKRSDVPKVLSILAQSGLTTREACGNTVRNVTASPYAGVDPTELFDVTPYAEVVMKYFLRNPLNQDLPRKFKIAFEGSQTKDYARLPIHDIGALAAVQKVDGKEVRGFKIYLGGGLGSHPISAVLLEPFTPVDLLLPTCEAAVRIHNRLGNRKNRSRARMKFLLEEWGEEKFRQTILAERTSVLLTRAGTAYRDFDITEEKAPAVSAKGEKVSSPEFEKWIKTNAFKQKQNGFYTVQIRCPLGDLTPAQLRGLAQIARKYCGGRLRTTITQNMVLRWVKEDLLGLVFKELQAIKLAFDGAEHFVDITRCPGSDTCNLAITKSRGLAQALDELFNNGLSEMSHDTDIDVKISGCPNSCGQHHIASLGFYGTARQVNGKLVPHYEMMVGGGTVHEKATFGQSAIRIPARRIPEAVKYLVSVYKKERQTGETFQAYAHRLGPKAMGEKLAQFTTLDAFDQKPETYQDWTEEAPFKLQVGKGECAA</sequence>
<keyword evidence="5" id="KW-0408">Iron</keyword>
<evidence type="ECO:0000259" key="8">
    <source>
        <dbReference type="Pfam" id="PF03460"/>
    </source>
</evidence>
<comment type="caution">
    <text evidence="9">The sequence shown here is derived from an EMBL/GenBank/DDBJ whole genome shotgun (WGS) entry which is preliminary data.</text>
</comment>
<dbReference type="AlphaFoldDB" id="A0A2H0LN31"/>
<reference evidence="9 10" key="1">
    <citation type="submission" date="2017-09" db="EMBL/GenBank/DDBJ databases">
        <title>Depth-based differentiation of microbial function through sediment-hosted aquifers and enrichment of novel symbionts in the deep terrestrial subsurface.</title>
        <authorList>
            <person name="Probst A.J."/>
            <person name="Ladd B."/>
            <person name="Jarett J.K."/>
            <person name="Geller-Mcgrath D.E."/>
            <person name="Sieber C.M."/>
            <person name="Emerson J.B."/>
            <person name="Anantharaman K."/>
            <person name="Thomas B.C."/>
            <person name="Malmstrom R."/>
            <person name="Stieglmeier M."/>
            <person name="Klingl A."/>
            <person name="Woyke T."/>
            <person name="Ryan C.M."/>
            <person name="Banfield J.F."/>
        </authorList>
    </citation>
    <scope>NUCLEOTIDE SEQUENCE [LARGE SCALE GENOMIC DNA]</scope>
    <source>
        <strain evidence="9">CG11_big_fil_rev_8_21_14_0_20_45_26</strain>
    </source>
</reference>
<dbReference type="Pfam" id="PF03460">
    <property type="entry name" value="NIR_SIR_ferr"/>
    <property type="match status" value="2"/>
</dbReference>
<dbReference type="InterPro" id="IPR006066">
    <property type="entry name" value="NO2/SO3_Rdtase_FeS/sirohaem_BS"/>
</dbReference>
<protein>
    <submittedName>
        <fullName evidence="9">Ferredoxin--nitrite reductase</fullName>
    </submittedName>
</protein>
<feature type="domain" description="Nitrite/sulphite reductase 4Fe-4S" evidence="7">
    <location>
        <begin position="398"/>
        <end position="533"/>
    </location>
</feature>
<keyword evidence="3" id="KW-0479">Metal-binding</keyword>
<evidence type="ECO:0000259" key="7">
    <source>
        <dbReference type="Pfam" id="PF01077"/>
    </source>
</evidence>
<feature type="domain" description="Nitrite/Sulfite reductase ferredoxin-like" evidence="8">
    <location>
        <begin position="320"/>
        <end position="385"/>
    </location>
</feature>
<dbReference type="InterPro" id="IPR045854">
    <property type="entry name" value="NO2/SO3_Rdtase_4Fe4S_sf"/>
</dbReference>
<keyword evidence="1" id="KW-0004">4Fe-4S</keyword>
<name>A0A2H0LN31_9BACT</name>
<evidence type="ECO:0000256" key="3">
    <source>
        <dbReference type="ARBA" id="ARBA00022723"/>
    </source>
</evidence>
<evidence type="ECO:0000256" key="5">
    <source>
        <dbReference type="ARBA" id="ARBA00023004"/>
    </source>
</evidence>
<dbReference type="GO" id="GO:0020037">
    <property type="term" value="F:heme binding"/>
    <property type="evidence" value="ECO:0007669"/>
    <property type="project" value="InterPro"/>
</dbReference>
<dbReference type="PANTHER" id="PTHR32439">
    <property type="entry name" value="FERREDOXIN--NITRITE REDUCTASE, CHLOROPLASTIC"/>
    <property type="match status" value="1"/>
</dbReference>
<dbReference type="InterPro" id="IPR005117">
    <property type="entry name" value="NiRdtase/SiRdtase_haem-b_fer"/>
</dbReference>
<evidence type="ECO:0000256" key="2">
    <source>
        <dbReference type="ARBA" id="ARBA00022617"/>
    </source>
</evidence>
<dbReference type="SUPFAM" id="SSF56014">
    <property type="entry name" value="Nitrite and sulphite reductase 4Fe-4S domain-like"/>
    <property type="match status" value="2"/>
</dbReference>
<dbReference type="Gene3D" id="3.30.413.10">
    <property type="entry name" value="Sulfite Reductase Hemoprotein, domain 1"/>
    <property type="match status" value="2"/>
</dbReference>
<keyword evidence="6" id="KW-0411">Iron-sulfur</keyword>
<organism evidence="9 10">
    <name type="scientific">Candidatus Abzuiibacterium crystallinum</name>
    <dbReference type="NCBI Taxonomy" id="1974748"/>
    <lineage>
        <taxon>Bacteria</taxon>
        <taxon>Pseudomonadati</taxon>
        <taxon>Candidatus Omnitrophota</taxon>
        <taxon>Candidatus Abzuiibacterium</taxon>
    </lineage>
</organism>
<gene>
    <name evidence="9" type="ORF">COV74_07560</name>
</gene>
<accession>A0A2H0LN31</accession>
<evidence type="ECO:0000313" key="9">
    <source>
        <dbReference type="EMBL" id="PIQ85746.1"/>
    </source>
</evidence>
<dbReference type="PRINTS" id="PR00397">
    <property type="entry name" value="SIROHAEM"/>
</dbReference>
<evidence type="ECO:0000256" key="4">
    <source>
        <dbReference type="ARBA" id="ARBA00023002"/>
    </source>
</evidence>
<dbReference type="GO" id="GO:0046872">
    <property type="term" value="F:metal ion binding"/>
    <property type="evidence" value="ECO:0007669"/>
    <property type="project" value="UniProtKB-KW"/>
</dbReference>
<feature type="domain" description="Nitrite/sulphite reductase 4Fe-4S" evidence="7">
    <location>
        <begin position="117"/>
        <end position="272"/>
    </location>
</feature>
<evidence type="ECO:0000256" key="1">
    <source>
        <dbReference type="ARBA" id="ARBA00022485"/>
    </source>
</evidence>
<evidence type="ECO:0000256" key="6">
    <source>
        <dbReference type="ARBA" id="ARBA00023014"/>
    </source>
</evidence>